<reference evidence="3 4" key="1">
    <citation type="submission" date="2017-07" db="EMBL/GenBank/DDBJ databases">
        <title>Complete genome sequence of Actinoalloteichus hoggarensis DSM 45943, type strain of Actinoalloteichus hoggarensis.</title>
        <authorList>
            <person name="Ruckert C."/>
            <person name="Nouioui I."/>
            <person name="Willmese J."/>
            <person name="van Wezel G."/>
            <person name="Klenk H.-P."/>
            <person name="Kalinowski J."/>
            <person name="Zotchev S.B."/>
        </authorList>
    </citation>
    <scope>NUCLEOTIDE SEQUENCE [LARGE SCALE GENOMIC DNA]</scope>
    <source>
        <strain evidence="3 4">DSM 45943</strain>
    </source>
</reference>
<dbReference type="GO" id="GO:0016747">
    <property type="term" value="F:acyltransferase activity, transferring groups other than amino-acyl groups"/>
    <property type="evidence" value="ECO:0007669"/>
    <property type="project" value="InterPro"/>
</dbReference>
<keyword evidence="2" id="KW-0012">Acyltransferase</keyword>
<proteinExistence type="predicted"/>
<evidence type="ECO:0000256" key="1">
    <source>
        <dbReference type="ARBA" id="ARBA00022679"/>
    </source>
</evidence>
<dbReference type="PANTHER" id="PTHR43877">
    <property type="entry name" value="AMINOALKYLPHOSPHONATE N-ACETYLTRANSFERASE-RELATED-RELATED"/>
    <property type="match status" value="1"/>
</dbReference>
<dbReference type="InterPro" id="IPR016181">
    <property type="entry name" value="Acyl_CoA_acyltransferase"/>
</dbReference>
<dbReference type="PROSITE" id="PS51186">
    <property type="entry name" value="GNAT"/>
    <property type="match status" value="1"/>
</dbReference>
<dbReference type="InterPro" id="IPR050832">
    <property type="entry name" value="Bact_Acetyltransf"/>
</dbReference>
<dbReference type="KEGG" id="ahg:AHOG_08840"/>
<dbReference type="OrthoDB" id="5243635at2"/>
<keyword evidence="1" id="KW-0808">Transferase</keyword>
<name>A0A221W0X1_9PSEU</name>
<accession>A0A221W0X1</accession>
<dbReference type="SUPFAM" id="SSF55729">
    <property type="entry name" value="Acyl-CoA N-acyltransferases (Nat)"/>
    <property type="match status" value="1"/>
</dbReference>
<dbReference type="Pfam" id="PF00583">
    <property type="entry name" value="Acetyltransf_1"/>
    <property type="match status" value="1"/>
</dbReference>
<organism evidence="3 4">
    <name type="scientific">Actinoalloteichus hoggarensis</name>
    <dbReference type="NCBI Taxonomy" id="1470176"/>
    <lineage>
        <taxon>Bacteria</taxon>
        <taxon>Bacillati</taxon>
        <taxon>Actinomycetota</taxon>
        <taxon>Actinomycetes</taxon>
        <taxon>Pseudonocardiales</taxon>
        <taxon>Pseudonocardiaceae</taxon>
        <taxon>Actinoalloteichus</taxon>
    </lineage>
</organism>
<dbReference type="Gene3D" id="3.40.630.30">
    <property type="match status" value="1"/>
</dbReference>
<dbReference type="Proteomes" id="UP000204221">
    <property type="component" value="Chromosome"/>
</dbReference>
<gene>
    <name evidence="3" type="ORF">AHOG_08840</name>
</gene>
<evidence type="ECO:0000313" key="3">
    <source>
        <dbReference type="EMBL" id="ASO19412.1"/>
    </source>
</evidence>
<evidence type="ECO:0000313" key="4">
    <source>
        <dbReference type="Proteomes" id="UP000204221"/>
    </source>
</evidence>
<keyword evidence="4" id="KW-1185">Reference proteome</keyword>
<evidence type="ECO:0000256" key="2">
    <source>
        <dbReference type="ARBA" id="ARBA00023315"/>
    </source>
</evidence>
<dbReference type="EMBL" id="CP022521">
    <property type="protein sequence ID" value="ASO19412.1"/>
    <property type="molecule type" value="Genomic_DNA"/>
</dbReference>
<dbReference type="RefSeq" id="WP_093940914.1">
    <property type="nucleotide sequence ID" value="NZ_CP022521.1"/>
</dbReference>
<sequence length="198" mass="20885">MAHAAVRPALPADAPEIARIQCDTWRTAYTRILPAAVLDELDVTAVEASWREAIDDDRAAVLIATEGDWTVGFCVVGAAPAEETAGADGVPAPDVAETGLIASLLVEPRWGRRGHGGRLLLAAGEELRAAGARRGIVWVPIADAASLAFYKLAGWAPDGLSRTLDTGDRTVRELRLTGPLDFQAAEVNEDPESGQPAE</sequence>
<dbReference type="PANTHER" id="PTHR43877:SF1">
    <property type="entry name" value="ACETYLTRANSFERASE"/>
    <property type="match status" value="1"/>
</dbReference>
<dbReference type="InterPro" id="IPR000182">
    <property type="entry name" value="GNAT_dom"/>
</dbReference>
<dbReference type="AlphaFoldDB" id="A0A221W0X1"/>
<protein>
    <submittedName>
        <fullName evidence="3">Uncharacterized protein</fullName>
    </submittedName>
</protein>